<dbReference type="EMBL" id="VFPU01000001">
    <property type="protein sequence ID" value="TQM96483.1"/>
    <property type="molecule type" value="Genomic_DNA"/>
</dbReference>
<dbReference type="AlphaFoldDB" id="A0A543KN24"/>
<comment type="function">
    <text evidence="1">Iron-sulfur subunit of the cytochrome bc1 complex, an essential component of the respiratory electron transport chain required for ATP synthesis. The bc1 complex catalyzes the oxidation of menaquinol and the reduction of cytochrome c in the respiratory chain. The bc1 complex operates through a Q-cycle mechanism that couples electron transfer to generation of the proton gradient that drives ATP synthesis.</text>
</comment>
<evidence type="ECO:0000256" key="1">
    <source>
        <dbReference type="ARBA" id="ARBA00002494"/>
    </source>
</evidence>
<evidence type="ECO:0000256" key="18">
    <source>
        <dbReference type="ARBA" id="ARBA00029586"/>
    </source>
</evidence>
<evidence type="ECO:0000313" key="23">
    <source>
        <dbReference type="EMBL" id="TQM96483.1"/>
    </source>
</evidence>
<dbReference type="SUPFAM" id="SSF50022">
    <property type="entry name" value="ISP domain"/>
    <property type="match status" value="1"/>
</dbReference>
<comment type="similarity">
    <text evidence="3">Belongs to the Rieske iron-sulfur protein family.</text>
</comment>
<keyword evidence="16 21" id="KW-0472">Membrane</keyword>
<dbReference type="InterPro" id="IPR017941">
    <property type="entry name" value="Rieske_2Fe-2S"/>
</dbReference>
<evidence type="ECO:0000256" key="4">
    <source>
        <dbReference type="ARBA" id="ARBA00015816"/>
    </source>
</evidence>
<dbReference type="GO" id="GO:0046872">
    <property type="term" value="F:metal ion binding"/>
    <property type="evidence" value="ECO:0007669"/>
    <property type="project" value="UniProtKB-KW"/>
</dbReference>
<dbReference type="RefSeq" id="WP_141818096.1">
    <property type="nucleotide sequence ID" value="NZ_BAAAIL010000003.1"/>
</dbReference>
<dbReference type="PANTHER" id="PTHR10134">
    <property type="entry name" value="CYTOCHROME B-C1 COMPLEX SUBUNIT RIESKE, MITOCHONDRIAL"/>
    <property type="match status" value="1"/>
</dbReference>
<keyword evidence="11" id="KW-0249">Electron transport</keyword>
<dbReference type="GO" id="GO:0005886">
    <property type="term" value="C:plasma membrane"/>
    <property type="evidence" value="ECO:0007669"/>
    <property type="project" value="UniProtKB-SubCell"/>
</dbReference>
<dbReference type="GO" id="GO:0004497">
    <property type="term" value="F:monooxygenase activity"/>
    <property type="evidence" value="ECO:0007669"/>
    <property type="project" value="UniProtKB-ARBA"/>
</dbReference>
<keyword evidence="9" id="KW-0001">2Fe-2S</keyword>
<evidence type="ECO:0000256" key="15">
    <source>
        <dbReference type="ARBA" id="ARBA00023014"/>
    </source>
</evidence>
<keyword evidence="12 21" id="KW-1133">Transmembrane helix</keyword>
<evidence type="ECO:0000256" key="10">
    <source>
        <dbReference type="ARBA" id="ARBA00022723"/>
    </source>
</evidence>
<comment type="caution">
    <text evidence="23">The sequence shown here is derived from an EMBL/GenBank/DDBJ whole genome shotgun (WGS) entry which is preliminary data.</text>
</comment>
<evidence type="ECO:0000259" key="22">
    <source>
        <dbReference type="PROSITE" id="PS51296"/>
    </source>
</evidence>
<sequence length="356" mass="38568">MSTTDHTPAVVDSTPDRFPNPGLPPHRPRRADVDERAARRATLQVVTMFTLSALGSIAFLVAYYVIDPQTRGTIIGIGRINLFHAVLGVTMGISLLGIGLGAVHWARTLMPDEEVSEDRHPPAASEEDKQAVARQLSHGWRGSQLNRRSAILGSAGGALGLFALPLVVPVLAGLGPRPRGELYETNWQSGMRLMIDPSGAPIRAADVTQGSVFHVMPEGFVGAAAHELDPEEMMISKGKDQIILVRLDPAKIKSQKQRDWGVDGIVAYSKVCTHVGCPVALYEQNTHHLLCPCHQSTFDMTDDCKVIFGPAKRPLPQLPITVDDEGYIVAADGFREPVGPSFFERNRPGLLKGDDA</sequence>
<dbReference type="GO" id="GO:0051537">
    <property type="term" value="F:2 iron, 2 sulfur cluster binding"/>
    <property type="evidence" value="ECO:0007669"/>
    <property type="project" value="UniProtKB-KW"/>
</dbReference>
<evidence type="ECO:0000256" key="2">
    <source>
        <dbReference type="ARBA" id="ARBA00004651"/>
    </source>
</evidence>
<evidence type="ECO:0000256" key="20">
    <source>
        <dbReference type="SAM" id="MobiDB-lite"/>
    </source>
</evidence>
<evidence type="ECO:0000256" key="9">
    <source>
        <dbReference type="ARBA" id="ARBA00022714"/>
    </source>
</evidence>
<comment type="subcellular location">
    <subcellularLocation>
        <location evidence="2">Cell membrane</location>
        <topology evidence="2">Multi-pass membrane protein</topology>
    </subcellularLocation>
</comment>
<evidence type="ECO:0000256" key="3">
    <source>
        <dbReference type="ARBA" id="ARBA00010651"/>
    </source>
</evidence>
<keyword evidence="8 21" id="KW-0812">Transmembrane</keyword>
<gene>
    <name evidence="23" type="ORF">FB476_1351</name>
</gene>
<keyword evidence="13" id="KW-0560">Oxidoreductase</keyword>
<keyword evidence="10" id="KW-0479">Metal-binding</keyword>
<keyword evidence="14" id="KW-0408">Iron</keyword>
<feature type="transmembrane region" description="Helical" evidence="21">
    <location>
        <begin position="45"/>
        <end position="66"/>
    </location>
</feature>
<evidence type="ECO:0000256" key="14">
    <source>
        <dbReference type="ARBA" id="ARBA00023004"/>
    </source>
</evidence>
<dbReference type="Pfam" id="PF00355">
    <property type="entry name" value="Rieske"/>
    <property type="match status" value="1"/>
</dbReference>
<evidence type="ECO:0000256" key="5">
    <source>
        <dbReference type="ARBA" id="ARBA00022448"/>
    </source>
</evidence>
<feature type="transmembrane region" description="Helical" evidence="21">
    <location>
        <begin position="86"/>
        <end position="106"/>
    </location>
</feature>
<evidence type="ECO:0000256" key="19">
    <source>
        <dbReference type="ARBA" id="ARBA00032409"/>
    </source>
</evidence>
<feature type="domain" description="Rieske" evidence="22">
    <location>
        <begin position="260"/>
        <end position="329"/>
    </location>
</feature>
<dbReference type="PROSITE" id="PS51296">
    <property type="entry name" value="RIESKE"/>
    <property type="match status" value="1"/>
</dbReference>
<dbReference type="OrthoDB" id="9802613at2"/>
<accession>A0A543KN24</accession>
<name>A0A543KN24_9MICO</name>
<evidence type="ECO:0000256" key="7">
    <source>
        <dbReference type="ARBA" id="ARBA00022660"/>
    </source>
</evidence>
<keyword evidence="15" id="KW-0411">Iron-sulfur</keyword>
<dbReference type="Pfam" id="PF19297">
    <property type="entry name" value="QcrA_N"/>
    <property type="match status" value="1"/>
</dbReference>
<evidence type="ECO:0000313" key="24">
    <source>
        <dbReference type="Proteomes" id="UP000315133"/>
    </source>
</evidence>
<evidence type="ECO:0000256" key="17">
    <source>
        <dbReference type="ARBA" id="ARBA00023157"/>
    </source>
</evidence>
<evidence type="ECO:0000256" key="8">
    <source>
        <dbReference type="ARBA" id="ARBA00022692"/>
    </source>
</evidence>
<keyword evidence="6" id="KW-1003">Cell membrane</keyword>
<evidence type="ECO:0000256" key="21">
    <source>
        <dbReference type="SAM" id="Phobius"/>
    </source>
</evidence>
<feature type="region of interest" description="Disordered" evidence="20">
    <location>
        <begin position="1"/>
        <end position="32"/>
    </location>
</feature>
<keyword evidence="5" id="KW-0813">Transport</keyword>
<evidence type="ECO:0000256" key="11">
    <source>
        <dbReference type="ARBA" id="ARBA00022982"/>
    </source>
</evidence>
<keyword evidence="17" id="KW-1015">Disulfide bond</keyword>
<protein>
    <recommendedName>
        <fullName evidence="4">Cytochrome bc1 complex Rieske iron-sulfur subunit</fullName>
    </recommendedName>
    <alternativeName>
        <fullName evidence="18">Cytochrome bc1 reductase complex subunit QcrA</fullName>
    </alternativeName>
    <alternativeName>
        <fullName evidence="19">Rieske iron-sulfur protein</fullName>
    </alternativeName>
</protein>
<proteinExistence type="inferred from homology"/>
<keyword evidence="7" id="KW-0679">Respiratory chain</keyword>
<evidence type="ECO:0000256" key="13">
    <source>
        <dbReference type="ARBA" id="ARBA00023002"/>
    </source>
</evidence>
<dbReference type="Proteomes" id="UP000315133">
    <property type="component" value="Unassembled WGS sequence"/>
</dbReference>
<reference evidence="23 24" key="1">
    <citation type="submission" date="2019-06" db="EMBL/GenBank/DDBJ databases">
        <title>Sequencing the genomes of 1000 actinobacteria strains.</title>
        <authorList>
            <person name="Klenk H.-P."/>
        </authorList>
    </citation>
    <scope>NUCLEOTIDE SEQUENCE [LARGE SCALE GENOMIC DNA]</scope>
    <source>
        <strain evidence="23 24">DSM 12362</strain>
    </source>
</reference>
<dbReference type="CDD" id="cd03467">
    <property type="entry name" value="Rieske"/>
    <property type="match status" value="1"/>
</dbReference>
<dbReference type="GO" id="GO:0016705">
    <property type="term" value="F:oxidoreductase activity, acting on paired donors, with incorporation or reduction of molecular oxygen"/>
    <property type="evidence" value="ECO:0007669"/>
    <property type="project" value="UniProtKB-ARBA"/>
</dbReference>
<evidence type="ECO:0000256" key="6">
    <source>
        <dbReference type="ARBA" id="ARBA00022475"/>
    </source>
</evidence>
<dbReference type="InterPro" id="IPR036922">
    <property type="entry name" value="Rieske_2Fe-2S_sf"/>
</dbReference>
<dbReference type="Gene3D" id="2.102.10.10">
    <property type="entry name" value="Rieske [2Fe-2S] iron-sulphur domain"/>
    <property type="match status" value="1"/>
</dbReference>
<dbReference type="InterPro" id="IPR045603">
    <property type="entry name" value="QcrA_N"/>
</dbReference>
<evidence type="ECO:0000256" key="16">
    <source>
        <dbReference type="ARBA" id="ARBA00023136"/>
    </source>
</evidence>
<keyword evidence="24" id="KW-1185">Reference proteome</keyword>
<feature type="transmembrane region" description="Helical" evidence="21">
    <location>
        <begin position="150"/>
        <end position="172"/>
    </location>
</feature>
<dbReference type="InterPro" id="IPR014349">
    <property type="entry name" value="Rieske_Fe-S_prot"/>
</dbReference>
<organism evidence="23 24">
    <name type="scientific">Ornithinimicrobium humiphilum</name>
    <dbReference type="NCBI Taxonomy" id="125288"/>
    <lineage>
        <taxon>Bacteria</taxon>
        <taxon>Bacillati</taxon>
        <taxon>Actinomycetota</taxon>
        <taxon>Actinomycetes</taxon>
        <taxon>Micrococcales</taxon>
        <taxon>Ornithinimicrobiaceae</taxon>
        <taxon>Ornithinimicrobium</taxon>
    </lineage>
</organism>
<evidence type="ECO:0000256" key="12">
    <source>
        <dbReference type="ARBA" id="ARBA00022989"/>
    </source>
</evidence>